<keyword evidence="2" id="KW-1185">Reference proteome</keyword>
<sequence length="61" mass="7181">MVSMQEICLSGQMVDGFPTGVMCRHCLPFPVKQLPYRNVMQSKDPLNLWLMHWRYVHLCDV</sequence>
<dbReference type="AlphaFoldDB" id="A0A0D0D536"/>
<evidence type="ECO:0000313" key="1">
    <source>
        <dbReference type="EMBL" id="KIK75139.1"/>
    </source>
</evidence>
<reference evidence="1 2" key="1">
    <citation type="submission" date="2014-04" db="EMBL/GenBank/DDBJ databases">
        <authorList>
            <consortium name="DOE Joint Genome Institute"/>
            <person name="Kuo A."/>
            <person name="Kohler A."/>
            <person name="Jargeat P."/>
            <person name="Nagy L.G."/>
            <person name="Floudas D."/>
            <person name="Copeland A."/>
            <person name="Barry K.W."/>
            <person name="Cichocki N."/>
            <person name="Veneault-Fourrey C."/>
            <person name="LaButti K."/>
            <person name="Lindquist E.A."/>
            <person name="Lipzen A."/>
            <person name="Lundell T."/>
            <person name="Morin E."/>
            <person name="Murat C."/>
            <person name="Sun H."/>
            <person name="Tunlid A."/>
            <person name="Henrissat B."/>
            <person name="Grigoriev I.V."/>
            <person name="Hibbett D.S."/>
            <person name="Martin F."/>
            <person name="Nordberg H.P."/>
            <person name="Cantor M.N."/>
            <person name="Hua S.X."/>
        </authorList>
    </citation>
    <scope>NUCLEOTIDE SEQUENCE [LARGE SCALE GENOMIC DNA]</scope>
    <source>
        <strain evidence="1 2">Ve08.2h10</strain>
    </source>
</reference>
<dbReference type="HOGENOM" id="CLU_2923320_0_0_1"/>
<organism evidence="1 2">
    <name type="scientific">Paxillus rubicundulus Ve08.2h10</name>
    <dbReference type="NCBI Taxonomy" id="930991"/>
    <lineage>
        <taxon>Eukaryota</taxon>
        <taxon>Fungi</taxon>
        <taxon>Dikarya</taxon>
        <taxon>Basidiomycota</taxon>
        <taxon>Agaricomycotina</taxon>
        <taxon>Agaricomycetes</taxon>
        <taxon>Agaricomycetidae</taxon>
        <taxon>Boletales</taxon>
        <taxon>Paxilineae</taxon>
        <taxon>Paxillaceae</taxon>
        <taxon>Paxillus</taxon>
    </lineage>
</organism>
<dbReference type="Proteomes" id="UP000054538">
    <property type="component" value="Unassembled WGS sequence"/>
</dbReference>
<protein>
    <submittedName>
        <fullName evidence="1">Uncharacterized protein</fullName>
    </submittedName>
</protein>
<dbReference type="EMBL" id="KN828312">
    <property type="protein sequence ID" value="KIK75139.1"/>
    <property type="molecule type" value="Genomic_DNA"/>
</dbReference>
<proteinExistence type="predicted"/>
<evidence type="ECO:0000313" key="2">
    <source>
        <dbReference type="Proteomes" id="UP000054538"/>
    </source>
</evidence>
<name>A0A0D0D536_9AGAM</name>
<dbReference type="InParanoid" id="A0A0D0D536"/>
<accession>A0A0D0D536</accession>
<reference evidence="2" key="2">
    <citation type="submission" date="2015-01" db="EMBL/GenBank/DDBJ databases">
        <title>Evolutionary Origins and Diversification of the Mycorrhizal Mutualists.</title>
        <authorList>
            <consortium name="DOE Joint Genome Institute"/>
            <consortium name="Mycorrhizal Genomics Consortium"/>
            <person name="Kohler A."/>
            <person name="Kuo A."/>
            <person name="Nagy L.G."/>
            <person name="Floudas D."/>
            <person name="Copeland A."/>
            <person name="Barry K.W."/>
            <person name="Cichocki N."/>
            <person name="Veneault-Fourrey C."/>
            <person name="LaButti K."/>
            <person name="Lindquist E.A."/>
            <person name="Lipzen A."/>
            <person name="Lundell T."/>
            <person name="Morin E."/>
            <person name="Murat C."/>
            <person name="Riley R."/>
            <person name="Ohm R."/>
            <person name="Sun H."/>
            <person name="Tunlid A."/>
            <person name="Henrissat B."/>
            <person name="Grigoriev I.V."/>
            <person name="Hibbett D.S."/>
            <person name="Martin F."/>
        </authorList>
    </citation>
    <scope>NUCLEOTIDE SEQUENCE [LARGE SCALE GENOMIC DNA]</scope>
    <source>
        <strain evidence="2">Ve08.2h10</strain>
    </source>
</reference>
<gene>
    <name evidence="1" type="ORF">PAXRUDRAFT_504356</name>
</gene>